<name>A0AAW7SYJ9_BURVI</name>
<reference evidence="2" key="1">
    <citation type="submission" date="2023-07" db="EMBL/GenBank/DDBJ databases">
        <title>A collection of bacterial strains from the Burkholderia cepacia Research Laboratory and Repository.</title>
        <authorList>
            <person name="Lipuma J."/>
            <person name="Spilker T."/>
            <person name="Caverly L."/>
        </authorList>
    </citation>
    <scope>NUCLEOTIDE SEQUENCE</scope>
    <source>
        <strain evidence="2">AU44268</strain>
    </source>
</reference>
<gene>
    <name evidence="2" type="ORF">QZM33_14135</name>
</gene>
<protein>
    <submittedName>
        <fullName evidence="2">Uncharacterized protein</fullName>
    </submittedName>
</protein>
<dbReference type="RefSeq" id="WP_155624148.1">
    <property type="nucleotide sequence ID" value="NZ_CP013395.1"/>
</dbReference>
<sequence>MLNGLEGDRPTGRRRDERDTFARRVGHSIVRHIHTPAYGPIESGHSGLTTGSNKN</sequence>
<organism evidence="2 3">
    <name type="scientific">Burkholderia vietnamiensis</name>
    <dbReference type="NCBI Taxonomy" id="60552"/>
    <lineage>
        <taxon>Bacteria</taxon>
        <taxon>Pseudomonadati</taxon>
        <taxon>Pseudomonadota</taxon>
        <taxon>Betaproteobacteria</taxon>
        <taxon>Burkholderiales</taxon>
        <taxon>Burkholderiaceae</taxon>
        <taxon>Burkholderia</taxon>
        <taxon>Burkholderia cepacia complex</taxon>
    </lineage>
</organism>
<feature type="region of interest" description="Disordered" evidence="1">
    <location>
        <begin position="1"/>
        <end position="55"/>
    </location>
</feature>
<dbReference type="Proteomes" id="UP001171620">
    <property type="component" value="Unassembled WGS sequence"/>
</dbReference>
<feature type="compositionally biased region" description="Basic residues" evidence="1">
    <location>
        <begin position="24"/>
        <end position="34"/>
    </location>
</feature>
<accession>A0AAW7SYJ9</accession>
<evidence type="ECO:0000313" key="2">
    <source>
        <dbReference type="EMBL" id="MDN7796076.1"/>
    </source>
</evidence>
<dbReference type="AlphaFoldDB" id="A0AAW7SYJ9"/>
<dbReference type="EMBL" id="JAUJRV010000009">
    <property type="protein sequence ID" value="MDN7796076.1"/>
    <property type="molecule type" value="Genomic_DNA"/>
</dbReference>
<feature type="compositionally biased region" description="Basic and acidic residues" evidence="1">
    <location>
        <begin position="1"/>
        <end position="22"/>
    </location>
</feature>
<evidence type="ECO:0000256" key="1">
    <source>
        <dbReference type="SAM" id="MobiDB-lite"/>
    </source>
</evidence>
<feature type="compositionally biased region" description="Polar residues" evidence="1">
    <location>
        <begin position="46"/>
        <end position="55"/>
    </location>
</feature>
<proteinExistence type="predicted"/>
<comment type="caution">
    <text evidence="2">The sequence shown here is derived from an EMBL/GenBank/DDBJ whole genome shotgun (WGS) entry which is preliminary data.</text>
</comment>
<evidence type="ECO:0000313" key="3">
    <source>
        <dbReference type="Proteomes" id="UP001171620"/>
    </source>
</evidence>